<keyword evidence="3" id="KW-1185">Reference proteome</keyword>
<comment type="caution">
    <text evidence="2">The sequence shown here is derived from an EMBL/GenBank/DDBJ whole genome shotgun (WGS) entry which is preliminary data.</text>
</comment>
<accession>A0A9Q1AL16</accession>
<dbReference type="AlphaFoldDB" id="A0A9Q1AL16"/>
<name>A0A9Q1AL16_SALPP</name>
<evidence type="ECO:0000313" key="2">
    <source>
        <dbReference type="EMBL" id="KAJ6775335.1"/>
    </source>
</evidence>
<reference evidence="2" key="2">
    <citation type="journal article" date="2023" name="Int. J. Mol. Sci.">
        <title>De Novo Assembly and Annotation of 11 Diverse Shrub Willow (Salix) Genomes Reveals Novel Gene Organization in Sex-Linked Regions.</title>
        <authorList>
            <person name="Hyden B."/>
            <person name="Feng K."/>
            <person name="Yates T.B."/>
            <person name="Jawdy S."/>
            <person name="Cereghino C."/>
            <person name="Smart L.B."/>
            <person name="Muchero W."/>
        </authorList>
    </citation>
    <scope>NUCLEOTIDE SEQUENCE</scope>
    <source>
        <tissue evidence="2">Shoot tip</tissue>
    </source>
</reference>
<dbReference type="Proteomes" id="UP001151532">
    <property type="component" value="Chromosome 5"/>
</dbReference>
<organism evidence="2 3">
    <name type="scientific">Salix purpurea</name>
    <name type="common">Purple osier willow</name>
    <dbReference type="NCBI Taxonomy" id="77065"/>
    <lineage>
        <taxon>Eukaryota</taxon>
        <taxon>Viridiplantae</taxon>
        <taxon>Streptophyta</taxon>
        <taxon>Embryophyta</taxon>
        <taxon>Tracheophyta</taxon>
        <taxon>Spermatophyta</taxon>
        <taxon>Magnoliopsida</taxon>
        <taxon>eudicotyledons</taxon>
        <taxon>Gunneridae</taxon>
        <taxon>Pentapetalae</taxon>
        <taxon>rosids</taxon>
        <taxon>fabids</taxon>
        <taxon>Malpighiales</taxon>
        <taxon>Salicaceae</taxon>
        <taxon>Saliceae</taxon>
        <taxon>Salix</taxon>
    </lineage>
</organism>
<dbReference type="EMBL" id="JAPFFK010000002">
    <property type="protein sequence ID" value="KAJ6775335.1"/>
    <property type="molecule type" value="Genomic_DNA"/>
</dbReference>
<gene>
    <name evidence="2" type="ORF">OIU79_018499</name>
</gene>
<protein>
    <submittedName>
        <fullName evidence="2">PENTATRICOPEPTIDE REPEAT-CONTAINING PROTEIN</fullName>
    </submittedName>
</protein>
<dbReference type="OrthoDB" id="852217at2759"/>
<feature type="region of interest" description="Disordered" evidence="1">
    <location>
        <begin position="126"/>
        <end position="156"/>
    </location>
</feature>
<evidence type="ECO:0000313" key="3">
    <source>
        <dbReference type="Proteomes" id="UP001151532"/>
    </source>
</evidence>
<proteinExistence type="predicted"/>
<reference evidence="2" key="1">
    <citation type="submission" date="2022-11" db="EMBL/GenBank/DDBJ databases">
        <authorList>
            <person name="Hyden B.L."/>
            <person name="Feng K."/>
            <person name="Yates T."/>
            <person name="Jawdy S."/>
            <person name="Smart L.B."/>
            <person name="Muchero W."/>
        </authorList>
    </citation>
    <scope>NUCLEOTIDE SEQUENCE</scope>
    <source>
        <tissue evidence="2">Shoot tip</tissue>
    </source>
</reference>
<evidence type="ECO:0000256" key="1">
    <source>
        <dbReference type="SAM" id="MobiDB-lite"/>
    </source>
</evidence>
<sequence>MMMFMRKGAYRASSAAAIRLLLKQHMEMGIFPLFFNHHHITTSTCTDEPFLSQNNGGFVSNATSNISFDDALASFHRMVRMNPRPSVVEFGKFLGSIAKKKQYSSVVSLCNQMDLFGVTHNGSNGSYESGSSDCSDRPDESSSSATDSSVETQLKPSDVRNVKYMEDHVRTLPLESLLCTTSKQMSLPSSPDTGSTSRAPTTGLSLALSATPLVTNDDRESTLVTRKKKKKKKKNEIITTRAPHTFTTQRKFMGPW</sequence>